<gene>
    <name evidence="5" type="ORF">J2I46_10535</name>
</gene>
<accession>A0ABS3JHX7</accession>
<dbReference type="SUPFAM" id="SSF48179">
    <property type="entry name" value="6-phosphogluconate dehydrogenase C-terminal domain-like"/>
    <property type="match status" value="1"/>
</dbReference>
<dbReference type="GO" id="GO:0009026">
    <property type="term" value="F:tagaturonate reductase activity"/>
    <property type="evidence" value="ECO:0007669"/>
    <property type="project" value="UniProtKB-EC"/>
</dbReference>
<dbReference type="EMBL" id="JAFMYW010000002">
    <property type="protein sequence ID" value="MBO0949021.1"/>
    <property type="molecule type" value="Genomic_DNA"/>
</dbReference>
<comment type="caution">
    <text evidence="5">The sequence shown here is derived from an EMBL/GenBank/DDBJ whole genome shotgun (WGS) entry which is preliminary data.</text>
</comment>
<feature type="domain" description="Mannitol dehydrogenase N-terminal" evidence="3">
    <location>
        <begin position="22"/>
        <end position="258"/>
    </location>
</feature>
<dbReference type="EC" id="1.1.1.58" evidence="5"/>
<dbReference type="NCBIfam" id="NF002969">
    <property type="entry name" value="PRK03643.1"/>
    <property type="match status" value="1"/>
</dbReference>
<dbReference type="Proteomes" id="UP000664628">
    <property type="component" value="Unassembled WGS sequence"/>
</dbReference>
<dbReference type="PANTHER" id="PTHR30524">
    <property type="entry name" value="MANNITOL-1-PHOSPHATE 5-DEHYDROGENASE"/>
    <property type="match status" value="1"/>
</dbReference>
<proteinExistence type="predicted"/>
<dbReference type="SUPFAM" id="SSF51735">
    <property type="entry name" value="NAD(P)-binding Rossmann-fold domains"/>
    <property type="match status" value="1"/>
</dbReference>
<evidence type="ECO:0000256" key="1">
    <source>
        <dbReference type="ARBA" id="ARBA00023002"/>
    </source>
</evidence>
<dbReference type="Pfam" id="PF01232">
    <property type="entry name" value="Mannitol_dh"/>
    <property type="match status" value="1"/>
</dbReference>
<dbReference type="InterPro" id="IPR008927">
    <property type="entry name" value="6-PGluconate_DH-like_C_sf"/>
</dbReference>
<keyword evidence="2" id="KW-0520">NAD</keyword>
<evidence type="ECO:0000256" key="2">
    <source>
        <dbReference type="ARBA" id="ARBA00023027"/>
    </source>
</evidence>
<dbReference type="Gene3D" id="1.10.1040.10">
    <property type="entry name" value="N-(1-d-carboxylethyl)-l-norvaline Dehydrogenase, domain 2"/>
    <property type="match status" value="1"/>
</dbReference>
<keyword evidence="6" id="KW-1185">Reference proteome</keyword>
<dbReference type="PANTHER" id="PTHR30524:SF0">
    <property type="entry name" value="ALTRONATE OXIDOREDUCTASE-RELATED"/>
    <property type="match status" value="1"/>
</dbReference>
<dbReference type="Pfam" id="PF08125">
    <property type="entry name" value="Mannitol_dh_C"/>
    <property type="match status" value="1"/>
</dbReference>
<reference evidence="5 6" key="1">
    <citation type="submission" date="2021-03" db="EMBL/GenBank/DDBJ databases">
        <title>Fibrella sp. HMF5405 genome sequencing and assembly.</title>
        <authorList>
            <person name="Kang H."/>
            <person name="Kim H."/>
            <person name="Bae S."/>
            <person name="Joh K."/>
        </authorList>
    </citation>
    <scope>NUCLEOTIDE SEQUENCE [LARGE SCALE GENOMIC DNA]</scope>
    <source>
        <strain evidence="5 6">HMF5405</strain>
    </source>
</reference>
<dbReference type="InterPro" id="IPR036291">
    <property type="entry name" value="NAD(P)-bd_dom_sf"/>
</dbReference>
<feature type="domain" description="Mannitol dehydrogenase C-terminal" evidence="4">
    <location>
        <begin position="277"/>
        <end position="494"/>
    </location>
</feature>
<evidence type="ECO:0000259" key="3">
    <source>
        <dbReference type="Pfam" id="PF01232"/>
    </source>
</evidence>
<protein>
    <submittedName>
        <fullName evidence="5">Tagaturonate reductase</fullName>
        <ecNumber evidence="5">1.1.1.58</ecNumber>
    </submittedName>
</protein>
<dbReference type="InterPro" id="IPR013328">
    <property type="entry name" value="6PGD_dom2"/>
</dbReference>
<keyword evidence="1 5" id="KW-0560">Oxidoreductase</keyword>
<name>A0ABS3JHX7_9BACT</name>
<organism evidence="5 6">
    <name type="scientific">Fibrella forsythiae</name>
    <dbReference type="NCBI Taxonomy" id="2817061"/>
    <lineage>
        <taxon>Bacteria</taxon>
        <taxon>Pseudomonadati</taxon>
        <taxon>Bacteroidota</taxon>
        <taxon>Cytophagia</taxon>
        <taxon>Cytophagales</taxon>
        <taxon>Spirosomataceae</taxon>
        <taxon>Fibrella</taxon>
    </lineage>
</organism>
<sequence>MNQSPSPVISAIGTPTAALPERVLQFGTGVLLRGLVDFLIDKANKQNTFNGSVVVVKSTGNDVSEFAQQENRYSVWVRGVQNGETIEEQTVVTAISRVLAAQTQWDDVLALARKPSLQVVVSNTTEVGLQYVEESIFQSPPKSFPAKLTAFLYERFKGAGGSRKMGLVVVPTELLPDNGLRLRDAVERTAQHNELGKLFMKWLKFHVRFCNSLVDRIVTGKPDEEATARFEQQAGYTDSLLTATEPYYFWAIEGDDRVRKVLSFADVSPTHLVIDEDISFYRERKLRLLNGTHTFMTPLSYLLGNVTVDESMKHPLMGPLVARLMLEDIAPSVPTDLAGDDGEAAVNQFAQEVIDRFKNPFNEHFLLNITLQQSAKMQVRNVPTMQRLAASTGAVPARMALCFAAFLLFMRASRQTDEGEFVGEILVPGGELVYPIRDAQAAYFYDKWQTVKAGDSESVTTFVQAVLADKALWQTDLTALPGFTEQVTTYLNTMLTNGVEAAVNMV</sequence>
<dbReference type="InterPro" id="IPR013131">
    <property type="entry name" value="Mannitol_DH_N"/>
</dbReference>
<evidence type="ECO:0000313" key="5">
    <source>
        <dbReference type="EMBL" id="MBO0949021.1"/>
    </source>
</evidence>
<dbReference type="RefSeq" id="WP_207328956.1">
    <property type="nucleotide sequence ID" value="NZ_JAFMYW010000002.1"/>
</dbReference>
<dbReference type="InterPro" id="IPR013118">
    <property type="entry name" value="Mannitol_DH_C"/>
</dbReference>
<dbReference type="Gene3D" id="3.40.50.720">
    <property type="entry name" value="NAD(P)-binding Rossmann-like Domain"/>
    <property type="match status" value="1"/>
</dbReference>
<evidence type="ECO:0000259" key="4">
    <source>
        <dbReference type="Pfam" id="PF08125"/>
    </source>
</evidence>
<evidence type="ECO:0000313" key="6">
    <source>
        <dbReference type="Proteomes" id="UP000664628"/>
    </source>
</evidence>